<evidence type="ECO:0000256" key="10">
    <source>
        <dbReference type="RuleBase" id="RU369038"/>
    </source>
</evidence>
<keyword evidence="15" id="KW-1185">Reference proteome</keyword>
<evidence type="ECO:0000256" key="12">
    <source>
        <dbReference type="SAM" id="MobiDB-lite"/>
    </source>
</evidence>
<evidence type="ECO:0000256" key="6">
    <source>
        <dbReference type="ARBA" id="ARBA00023242"/>
    </source>
</evidence>
<dbReference type="GO" id="GO:0045893">
    <property type="term" value="P:positive regulation of DNA-templated transcription"/>
    <property type="evidence" value="ECO:0007669"/>
    <property type="project" value="TreeGrafter"/>
</dbReference>
<feature type="DNA-binding region" description="Homeobox" evidence="8">
    <location>
        <begin position="74"/>
        <end position="133"/>
    </location>
</feature>
<dbReference type="InterPro" id="IPR045224">
    <property type="entry name" value="HDZip_class_I_plant"/>
</dbReference>
<dbReference type="InterPro" id="IPR003106">
    <property type="entry name" value="Leu_zip_homeo"/>
</dbReference>
<evidence type="ECO:0000313" key="14">
    <source>
        <dbReference type="EMBL" id="PWA80824.1"/>
    </source>
</evidence>
<dbReference type="Pfam" id="PF02183">
    <property type="entry name" value="HALZ"/>
    <property type="match status" value="1"/>
</dbReference>
<dbReference type="CDD" id="cd00086">
    <property type="entry name" value="homeodomain"/>
    <property type="match status" value="1"/>
</dbReference>
<dbReference type="PANTHER" id="PTHR24326:SF608">
    <property type="entry name" value="HOMEOBOX-LEUCINE ZIPPER PROTEIN"/>
    <property type="match status" value="1"/>
</dbReference>
<evidence type="ECO:0000256" key="2">
    <source>
        <dbReference type="ARBA" id="ARBA00023015"/>
    </source>
</evidence>
<dbReference type="FunFam" id="1.10.10.60:FF:000144">
    <property type="entry name" value="homeobox-leucine zipper protein ATHB-6-like"/>
    <property type="match status" value="1"/>
</dbReference>
<evidence type="ECO:0000259" key="13">
    <source>
        <dbReference type="PROSITE" id="PS50071"/>
    </source>
</evidence>
<dbReference type="Proteomes" id="UP000245207">
    <property type="component" value="Unassembled WGS sequence"/>
</dbReference>
<proteinExistence type="inferred from homology"/>
<feature type="coiled-coil region" evidence="11">
    <location>
        <begin position="124"/>
        <end position="172"/>
    </location>
</feature>
<keyword evidence="3 8" id="KW-0238">DNA-binding</keyword>
<evidence type="ECO:0000256" key="8">
    <source>
        <dbReference type="PROSITE-ProRule" id="PRU00108"/>
    </source>
</evidence>
<evidence type="ECO:0000256" key="4">
    <source>
        <dbReference type="ARBA" id="ARBA00023155"/>
    </source>
</evidence>
<dbReference type="PROSITE" id="PS50071">
    <property type="entry name" value="HOMEOBOX_2"/>
    <property type="match status" value="1"/>
</dbReference>
<reference evidence="14 15" key="1">
    <citation type="journal article" date="2018" name="Mol. Plant">
        <title>The genome of Artemisia annua provides insight into the evolution of Asteraceae family and artemisinin biosynthesis.</title>
        <authorList>
            <person name="Shen Q."/>
            <person name="Zhang L."/>
            <person name="Liao Z."/>
            <person name="Wang S."/>
            <person name="Yan T."/>
            <person name="Shi P."/>
            <person name="Liu M."/>
            <person name="Fu X."/>
            <person name="Pan Q."/>
            <person name="Wang Y."/>
            <person name="Lv Z."/>
            <person name="Lu X."/>
            <person name="Zhang F."/>
            <person name="Jiang W."/>
            <person name="Ma Y."/>
            <person name="Chen M."/>
            <person name="Hao X."/>
            <person name="Li L."/>
            <person name="Tang Y."/>
            <person name="Lv G."/>
            <person name="Zhou Y."/>
            <person name="Sun X."/>
            <person name="Brodelius P.E."/>
            <person name="Rose J.K.C."/>
            <person name="Tang K."/>
        </authorList>
    </citation>
    <scope>NUCLEOTIDE SEQUENCE [LARGE SCALE GENOMIC DNA]</scope>
    <source>
        <strain evidence="15">cv. Huhao1</strain>
        <tissue evidence="14">Leaf</tissue>
    </source>
</reference>
<accession>A0A2U1P4Y0</accession>
<dbReference type="EMBL" id="PKPP01001669">
    <property type="protein sequence ID" value="PWA80824.1"/>
    <property type="molecule type" value="Genomic_DNA"/>
</dbReference>
<keyword evidence="2 10" id="KW-0805">Transcription regulation</keyword>
<dbReference type="Gene3D" id="1.10.10.60">
    <property type="entry name" value="Homeodomain-like"/>
    <property type="match status" value="1"/>
</dbReference>
<feature type="region of interest" description="Disordered" evidence="12">
    <location>
        <begin position="1"/>
        <end position="22"/>
    </location>
</feature>
<comment type="similarity">
    <text evidence="7 10">Belongs to the HD-ZIP homeobox family. Class I subfamily.</text>
</comment>
<evidence type="ECO:0000256" key="11">
    <source>
        <dbReference type="SAM" id="Coils"/>
    </source>
</evidence>
<feature type="domain" description="Homeobox" evidence="13">
    <location>
        <begin position="72"/>
        <end position="132"/>
    </location>
</feature>
<dbReference type="OrthoDB" id="6159439at2759"/>
<dbReference type="InterPro" id="IPR000047">
    <property type="entry name" value="HTH_motif"/>
</dbReference>
<evidence type="ECO:0000256" key="7">
    <source>
        <dbReference type="ARBA" id="ARBA00025748"/>
    </source>
</evidence>
<dbReference type="SMART" id="SM00389">
    <property type="entry name" value="HOX"/>
    <property type="match status" value="1"/>
</dbReference>
<comment type="caution">
    <text evidence="14">The sequence shown here is derived from an EMBL/GenBank/DDBJ whole genome shotgun (WGS) entry which is preliminary data.</text>
</comment>
<keyword evidence="6 8" id="KW-0539">Nucleus</keyword>
<protein>
    <recommendedName>
        <fullName evidence="10">Homeobox-leucine zipper protein</fullName>
    </recommendedName>
    <alternativeName>
        <fullName evidence="10">HD-ZIP protein</fullName>
    </alternativeName>
    <alternativeName>
        <fullName evidence="10">Homeodomain transcription factor</fullName>
    </alternativeName>
</protein>
<evidence type="ECO:0000256" key="3">
    <source>
        <dbReference type="ARBA" id="ARBA00023125"/>
    </source>
</evidence>
<gene>
    <name evidence="14" type="ORF">CTI12_AA193210</name>
</gene>
<dbReference type="GO" id="GO:0000981">
    <property type="term" value="F:DNA-binding transcription factor activity, RNA polymerase II-specific"/>
    <property type="evidence" value="ECO:0007669"/>
    <property type="project" value="UniProtKB-UniRule"/>
</dbReference>
<organism evidence="14 15">
    <name type="scientific">Artemisia annua</name>
    <name type="common">Sweet wormwood</name>
    <dbReference type="NCBI Taxonomy" id="35608"/>
    <lineage>
        <taxon>Eukaryota</taxon>
        <taxon>Viridiplantae</taxon>
        <taxon>Streptophyta</taxon>
        <taxon>Embryophyta</taxon>
        <taxon>Tracheophyta</taxon>
        <taxon>Spermatophyta</taxon>
        <taxon>Magnoliopsida</taxon>
        <taxon>eudicotyledons</taxon>
        <taxon>Gunneridae</taxon>
        <taxon>Pentapetalae</taxon>
        <taxon>asterids</taxon>
        <taxon>campanulids</taxon>
        <taxon>Asterales</taxon>
        <taxon>Asteraceae</taxon>
        <taxon>Asteroideae</taxon>
        <taxon>Anthemideae</taxon>
        <taxon>Artemisiinae</taxon>
        <taxon>Artemisia</taxon>
    </lineage>
</organism>
<keyword evidence="4 8" id="KW-0371">Homeobox</keyword>
<feature type="compositionally biased region" description="Gly residues" evidence="12">
    <location>
        <begin position="7"/>
        <end position="20"/>
    </location>
</feature>
<dbReference type="SUPFAM" id="SSF46689">
    <property type="entry name" value="Homeodomain-like"/>
    <property type="match status" value="1"/>
</dbReference>
<keyword evidence="11" id="KW-0175">Coiled coil</keyword>
<dbReference type="PANTHER" id="PTHR24326">
    <property type="entry name" value="HOMEOBOX-LEUCINE ZIPPER PROTEIN"/>
    <property type="match status" value="1"/>
</dbReference>
<keyword evidence="5 10" id="KW-0804">Transcription</keyword>
<sequence length="293" mass="33279">MSARGFLYGGDSSGGGGGSSGFNSLFVPGSSHSFAGSRSMVSFEDKRNGSSGSFFRTVDQEDNGDDEYDEYFQHPEKKRRLKVDQVQFLEKSFETDNKLEPDRKIQLAKDLGLQPRQIAIWFQNRRARWKNKQLEKDYDVLQESYNELKANYENLLLEKEKLKSQVLDLSDKLLLQETEKGTSDSSSTKSPSEALQQEQVMDCVNVQDVASDSSSPKCVDGVQSFSERGDSSYLFEQDQSDGSLDEEDNLEKMFVTPLSGYLLPKIENCDYPEHYLGLFPNHDQDQSFGFWSY</sequence>
<dbReference type="Pfam" id="PF00046">
    <property type="entry name" value="Homeodomain"/>
    <property type="match status" value="1"/>
</dbReference>
<comment type="subcellular location">
    <subcellularLocation>
        <location evidence="1 8 9">Nucleus</location>
    </subcellularLocation>
</comment>
<dbReference type="InterPro" id="IPR001356">
    <property type="entry name" value="HD"/>
</dbReference>
<dbReference type="InterPro" id="IPR009057">
    <property type="entry name" value="Homeodomain-like_sf"/>
</dbReference>
<dbReference type="PROSITE" id="PS00027">
    <property type="entry name" value="HOMEOBOX_1"/>
    <property type="match status" value="1"/>
</dbReference>
<evidence type="ECO:0000313" key="15">
    <source>
        <dbReference type="Proteomes" id="UP000245207"/>
    </source>
</evidence>
<evidence type="ECO:0000256" key="5">
    <source>
        <dbReference type="ARBA" id="ARBA00023163"/>
    </source>
</evidence>
<comment type="function">
    <text evidence="10">Transcription factor.</text>
</comment>
<evidence type="ECO:0000256" key="1">
    <source>
        <dbReference type="ARBA" id="ARBA00004123"/>
    </source>
</evidence>
<dbReference type="PRINTS" id="PR00031">
    <property type="entry name" value="HTHREPRESSR"/>
</dbReference>
<evidence type="ECO:0000256" key="9">
    <source>
        <dbReference type="RuleBase" id="RU000682"/>
    </source>
</evidence>
<dbReference type="InterPro" id="IPR017970">
    <property type="entry name" value="Homeobox_CS"/>
</dbReference>
<feature type="region of interest" description="Disordered" evidence="12">
    <location>
        <begin position="42"/>
        <end position="73"/>
    </location>
</feature>
<dbReference type="AlphaFoldDB" id="A0A2U1P4Y0"/>
<feature type="compositionally biased region" description="Acidic residues" evidence="12">
    <location>
        <begin position="60"/>
        <end position="70"/>
    </location>
</feature>
<dbReference type="GO" id="GO:0005634">
    <property type="term" value="C:nucleus"/>
    <property type="evidence" value="ECO:0007669"/>
    <property type="project" value="UniProtKB-SubCell"/>
</dbReference>
<name>A0A2U1P4Y0_ARTAN</name>
<dbReference type="GO" id="GO:0000976">
    <property type="term" value="F:transcription cis-regulatory region binding"/>
    <property type="evidence" value="ECO:0007669"/>
    <property type="project" value="UniProtKB-ARBA"/>
</dbReference>